<protein>
    <submittedName>
        <fullName evidence="6">Succinylglutamate desuccinylase/aspartoacylase</fullName>
    </submittedName>
</protein>
<accession>A0A090DJK1</accession>
<dbReference type="GO" id="GO:0016811">
    <property type="term" value="F:hydrolase activity, acting on carbon-nitrogen (but not peptide) bonds, in linear amides"/>
    <property type="evidence" value="ECO:0007669"/>
    <property type="project" value="InterPro"/>
</dbReference>
<dbReference type="GO" id="GO:0046872">
    <property type="term" value="F:metal ion binding"/>
    <property type="evidence" value="ECO:0007669"/>
    <property type="project" value="UniProtKB-KW"/>
</dbReference>
<evidence type="ECO:0000256" key="2">
    <source>
        <dbReference type="ARBA" id="ARBA00022723"/>
    </source>
</evidence>
<dbReference type="PANTHER" id="PTHR37326">
    <property type="entry name" value="BLL3975 PROTEIN"/>
    <property type="match status" value="1"/>
</dbReference>
<reference evidence="7" key="1">
    <citation type="submission" date="2014-08" db="EMBL/GenBank/DDBJ databases">
        <authorList>
            <person name="Moulin L."/>
        </authorList>
    </citation>
    <scope>NUCLEOTIDE SEQUENCE [LARGE SCALE GENOMIC DNA]</scope>
</reference>
<dbReference type="Gene3D" id="3.40.630.10">
    <property type="entry name" value="Zn peptidases"/>
    <property type="match status" value="1"/>
</dbReference>
<evidence type="ECO:0000256" key="3">
    <source>
        <dbReference type="ARBA" id="ARBA00022801"/>
    </source>
</evidence>
<comment type="cofactor">
    <cofactor evidence="1">
        <name>Zn(2+)</name>
        <dbReference type="ChEBI" id="CHEBI:29105"/>
    </cofactor>
</comment>
<keyword evidence="3" id="KW-0378">Hydrolase</keyword>
<dbReference type="Pfam" id="PF24827">
    <property type="entry name" value="AstE_AspA_cat"/>
    <property type="match status" value="1"/>
</dbReference>
<dbReference type="InterPro" id="IPR055438">
    <property type="entry name" value="AstE_AspA_cat"/>
</dbReference>
<gene>
    <name evidence="6" type="ORF">MPL3356_150163</name>
</gene>
<dbReference type="PANTHER" id="PTHR37326:SF1">
    <property type="entry name" value="BLL3975 PROTEIN"/>
    <property type="match status" value="1"/>
</dbReference>
<name>A0A090DJK1_MESPL</name>
<evidence type="ECO:0000256" key="4">
    <source>
        <dbReference type="ARBA" id="ARBA00022833"/>
    </source>
</evidence>
<dbReference type="InterPro" id="IPR053138">
    <property type="entry name" value="N-alpha-Ac-DABA_deacetylase"/>
</dbReference>
<dbReference type="InterPro" id="IPR043795">
    <property type="entry name" value="N-alpha-Ac-DABA-like"/>
</dbReference>
<dbReference type="CDD" id="cd06252">
    <property type="entry name" value="M14_ASTE_ASPA-like"/>
    <property type="match status" value="1"/>
</dbReference>
<organism evidence="6 7">
    <name type="scientific">Mesorhizobium plurifarium</name>
    <dbReference type="NCBI Taxonomy" id="69974"/>
    <lineage>
        <taxon>Bacteria</taxon>
        <taxon>Pseudomonadati</taxon>
        <taxon>Pseudomonadota</taxon>
        <taxon>Alphaproteobacteria</taxon>
        <taxon>Hyphomicrobiales</taxon>
        <taxon>Phyllobacteriaceae</taxon>
        <taxon>Mesorhizobium</taxon>
    </lineage>
</organism>
<dbReference type="GO" id="GO:0016788">
    <property type="term" value="F:hydrolase activity, acting on ester bonds"/>
    <property type="evidence" value="ECO:0007669"/>
    <property type="project" value="InterPro"/>
</dbReference>
<dbReference type="STRING" id="69974.MPLDJ20_20393"/>
<feature type="domain" description="Succinylglutamate desuccinylase/Aspartoacylase catalytic" evidence="5">
    <location>
        <begin position="50"/>
        <end position="241"/>
    </location>
</feature>
<dbReference type="AlphaFoldDB" id="A0A090DJK1"/>
<sequence length="339" mass="36751">MSDDKSMIGTNIDFDRDGLQTGTLRLPHSVHRSAYGHIAIPIAVAKNGEGPTVLLTGGVHGDEYEGPIALARLVRELDLSRLSGRLIVVPAVNYPAFVAGTRTSPIDDINLNRTFPGKRNGTATEMIAHYVTTELLPRSDYLVDFHAGGSSLQYLPTLLAPRWSDPAQKERLEEFIDAFDPPNVVYFDSIRALSGEDRVIGNYAHQNNVFFVTGEFGGGSTVNIEGLAVVENGLRAVLSHLKVLAPAAPLPKRRGKVRRLVMDDPGLYAFAPRRGFFEPRFALGDEVPAGALAGLIYDLDDPWAEPVSVHFRHGGFAVCIRTFSLVEAGDCLGHLASPA</sequence>
<evidence type="ECO:0000313" key="7">
    <source>
        <dbReference type="Proteomes" id="UP000045285"/>
    </source>
</evidence>
<dbReference type="SUPFAM" id="SSF53187">
    <property type="entry name" value="Zn-dependent exopeptidases"/>
    <property type="match status" value="1"/>
</dbReference>
<keyword evidence="2" id="KW-0479">Metal-binding</keyword>
<evidence type="ECO:0000313" key="6">
    <source>
        <dbReference type="EMBL" id="CDX13998.1"/>
    </source>
</evidence>
<keyword evidence="4" id="KW-0862">Zinc</keyword>
<evidence type="ECO:0000259" key="5">
    <source>
        <dbReference type="Pfam" id="PF24827"/>
    </source>
</evidence>
<dbReference type="Proteomes" id="UP000045285">
    <property type="component" value="Unassembled WGS sequence"/>
</dbReference>
<keyword evidence="7" id="KW-1185">Reference proteome</keyword>
<proteinExistence type="predicted"/>
<evidence type="ECO:0000256" key="1">
    <source>
        <dbReference type="ARBA" id="ARBA00001947"/>
    </source>
</evidence>
<dbReference type="PIRSF" id="PIRSF039012">
    <property type="entry name" value="ASP"/>
    <property type="match status" value="1"/>
</dbReference>
<dbReference type="EMBL" id="CCMZ01000007">
    <property type="protein sequence ID" value="CDX13998.1"/>
    <property type="molecule type" value="Genomic_DNA"/>
</dbReference>